<proteinExistence type="predicted"/>
<keyword evidence="3" id="KW-1185">Reference proteome</keyword>
<feature type="region of interest" description="Disordered" evidence="1">
    <location>
        <begin position="141"/>
        <end position="193"/>
    </location>
</feature>
<evidence type="ECO:0000313" key="3">
    <source>
        <dbReference type="Proteomes" id="UP001159363"/>
    </source>
</evidence>
<feature type="region of interest" description="Disordered" evidence="1">
    <location>
        <begin position="835"/>
        <end position="857"/>
    </location>
</feature>
<protein>
    <submittedName>
        <fullName evidence="2">Uncharacterized protein</fullName>
    </submittedName>
</protein>
<dbReference type="Gene3D" id="3.30.420.10">
    <property type="entry name" value="Ribonuclease H-like superfamily/Ribonuclease H"/>
    <property type="match status" value="1"/>
</dbReference>
<reference evidence="2 3" key="1">
    <citation type="submission" date="2023-02" db="EMBL/GenBank/DDBJ databases">
        <title>LHISI_Scaffold_Assembly.</title>
        <authorList>
            <person name="Stuart O.P."/>
            <person name="Cleave R."/>
            <person name="Magrath M.J.L."/>
            <person name="Mikheyev A.S."/>
        </authorList>
    </citation>
    <scope>NUCLEOTIDE SEQUENCE [LARGE SCALE GENOMIC DNA]</scope>
    <source>
        <strain evidence="2">Daus_M_001</strain>
        <tissue evidence="2">Leg muscle</tissue>
    </source>
</reference>
<dbReference type="PANTHER" id="PTHR47326">
    <property type="entry name" value="TRANSPOSABLE ELEMENT TC3 TRANSPOSASE-LIKE PROTEIN"/>
    <property type="match status" value="1"/>
</dbReference>
<comment type="caution">
    <text evidence="2">The sequence shown here is derived from an EMBL/GenBank/DDBJ whole genome shotgun (WGS) entry which is preliminary data.</text>
</comment>
<gene>
    <name evidence="2" type="ORF">PR048_001377</name>
</gene>
<feature type="region of interest" description="Disordered" evidence="1">
    <location>
        <begin position="1345"/>
        <end position="1391"/>
    </location>
</feature>
<name>A0ABQ9IHA1_9NEOP</name>
<evidence type="ECO:0000313" key="2">
    <source>
        <dbReference type="EMBL" id="KAJ8896036.1"/>
    </source>
</evidence>
<sequence>MYYQSYFSAWNHTYVVTRTFGYRLFAVKDDIHIRLNRDRNPEHERFQSAVATSATWMWNKTGAWRKWPDKMERMYVSVSPSECCTKLKTFRQFTADAVDIESKHLVTLSFHPTSHLKTIALDHLLGQIELNLHYTSGIPARREPLAGSPTPTNRTQQPPALAAALDLPPRRREPDRALPSAAPRDEVPRAAARSATSPLAAAIAAVDHARILPALKFGTEKFPTARTLVFKIERQMEWRDLGSLESRWNGLTMERRRNGGAREMGYHWHRQAQFPLVKYPGATPPRIEPHSSRWEASCLTTTPPRPLTYGAGPTVAREQAAIRSGMEAYRSWMFALRRSCDSWCGWPSNPTVADAGRNRRPVWSQTFLMGEKPETPVLCEDGALFCWRIWVPSCTRKGSIRASRMSWTYDHAIAVLSITTSGVRESMLRQHRLYPFHIQALGPADFEHRLRFAQWIMQQCTAELEFALCVLFTDEACFTRDGYFNTHNSHLWVEEGPRALVATHHQRQFAVNPYHNSLANELPQLLEDVQLNVRVNMWFQHNGAPPHFSHYVRQHLTDKFGSCVYSAPVDNPDVPVERIQAARKAVKTTPGIFERVCQAIHRHCNPLQKSTYLLLPPPLQYYMKYDCFLGGKQLVDIVCNVNSNLPGFITCCTKTPSVQTGRLRTSVLRQKLFLVTLPITPRSLSQWFRDCLYIGHRALKVSLRYPVASRNLRRPNGIYIYPEKRRLQCRGSLDVGVVRRRPRTARIVVLCAAASGTGPPAWMETRWPRATTDRNLYTLGPDLVCVIIPPAVVITRSAGCRGRLPPSVSVWPGNPCECGAVPEWKDGEMGELRGNPRTGGIVRHDSQLRKPGDDPARNRNRFAQVGGENSNHCTSLVPARRRRNILQVELQHGFRKVVSNREWILLVCARLWERYNCACLNIACCERSPAGKSTDLDPTLHQADRRRILLLWTRSPDARVLTQPRARDPPMTRSADGEGVVIYITEEGLISETEKRSSIKTTFLSRRPQACDGLASAVLEPPKSSGVNVTSLIATTSVAARWMKRRALSVTLGIAEATRHPRHVADSLPRSGCRQRANFFNNHGHLLFARSFHYYTPHQISVSLNNVPMKGSVTGDSWNQFGSVNQTNYSDKAIGDIITAKDLDDILMLFITVVHACRRVVYNSVVYNSVVYNSVVYNSVVYNSVVIKSSYSSGPIPAHRLCLDAGDRLRRSFTAIAASSAQSSEIPELLRKSATVQEISALCVPANPPLPFRSIRDSVWTQSHLAPLTCVDVSYSDIRNTSRNKWNNSETFTNSHVPCLGLEHRRKRIVRRRAANDGTEVRVGASTSVEAVHDKDSTLEINLKKKGRKPRQDWKGDVPLAGFVDPESGKSARRPSDDQPEQLIIHESLLT</sequence>
<dbReference type="PANTHER" id="PTHR47326:SF1">
    <property type="entry name" value="HTH PSQ-TYPE DOMAIN-CONTAINING PROTEIN"/>
    <property type="match status" value="1"/>
</dbReference>
<dbReference type="InterPro" id="IPR036397">
    <property type="entry name" value="RNaseH_sf"/>
</dbReference>
<organism evidence="2 3">
    <name type="scientific">Dryococelus australis</name>
    <dbReference type="NCBI Taxonomy" id="614101"/>
    <lineage>
        <taxon>Eukaryota</taxon>
        <taxon>Metazoa</taxon>
        <taxon>Ecdysozoa</taxon>
        <taxon>Arthropoda</taxon>
        <taxon>Hexapoda</taxon>
        <taxon>Insecta</taxon>
        <taxon>Pterygota</taxon>
        <taxon>Neoptera</taxon>
        <taxon>Polyneoptera</taxon>
        <taxon>Phasmatodea</taxon>
        <taxon>Verophasmatodea</taxon>
        <taxon>Anareolatae</taxon>
        <taxon>Phasmatidae</taxon>
        <taxon>Eurycanthinae</taxon>
        <taxon>Dryococelus</taxon>
    </lineage>
</organism>
<feature type="compositionally biased region" description="Basic and acidic residues" evidence="1">
    <location>
        <begin position="1367"/>
        <end position="1377"/>
    </location>
</feature>
<dbReference type="EMBL" id="JARBHB010000001">
    <property type="protein sequence ID" value="KAJ8896036.1"/>
    <property type="molecule type" value="Genomic_DNA"/>
</dbReference>
<feature type="compositionally biased region" description="Basic and acidic residues" evidence="1">
    <location>
        <begin position="842"/>
        <end position="857"/>
    </location>
</feature>
<feature type="compositionally biased region" description="Low complexity" evidence="1">
    <location>
        <begin position="158"/>
        <end position="167"/>
    </location>
</feature>
<accession>A0ABQ9IHA1</accession>
<dbReference type="Proteomes" id="UP001159363">
    <property type="component" value="Chromosome 1"/>
</dbReference>
<evidence type="ECO:0000256" key="1">
    <source>
        <dbReference type="SAM" id="MobiDB-lite"/>
    </source>
</evidence>